<feature type="transmembrane region" description="Helical" evidence="1">
    <location>
        <begin position="110"/>
        <end position="136"/>
    </location>
</feature>
<keyword evidence="1" id="KW-0812">Transmembrane</keyword>
<reference evidence="3 4" key="1">
    <citation type="submission" date="2019-02" db="EMBL/GenBank/DDBJ databases">
        <title>Complete Genome Sequence and Methylome Analysis of free living Spirochaetas.</title>
        <authorList>
            <person name="Fomenkov A."/>
            <person name="Dubinina G."/>
            <person name="Leshcheva N."/>
            <person name="Mikheeva N."/>
            <person name="Grabovich M."/>
            <person name="Vincze T."/>
            <person name="Roberts R.J."/>
        </authorList>
    </citation>
    <scope>NUCLEOTIDE SEQUENCE [LARGE SCALE GENOMIC DNA]</scope>
    <source>
        <strain evidence="3 4">K2</strain>
    </source>
</reference>
<dbReference type="KEGG" id="ock:EXM22_00165"/>
<accession>A0A5C1QHB4</accession>
<evidence type="ECO:0000259" key="2">
    <source>
        <dbReference type="Pfam" id="PF14340"/>
    </source>
</evidence>
<sequence>MNILSIPQKVNSNVVRLVGGQVFLLSIVYILLRQAVIPAFLLLDFMIRAAGRPRFSILAQVAVLLAKIFGLKEKPIFFSPKRFAAGIGVVLTASTLIAFMAGAVSLSLGIISILGIFSFLEGVFGFCAGCKIYGFLMMKNIIPDRFCEVCAH</sequence>
<protein>
    <submittedName>
        <fullName evidence="3">DUF4395 domain-containing protein</fullName>
    </submittedName>
</protein>
<proteinExistence type="predicted"/>
<evidence type="ECO:0000313" key="4">
    <source>
        <dbReference type="Proteomes" id="UP000324209"/>
    </source>
</evidence>
<evidence type="ECO:0000313" key="3">
    <source>
        <dbReference type="EMBL" id="QEN06479.1"/>
    </source>
</evidence>
<dbReference type="InterPro" id="IPR025508">
    <property type="entry name" value="DUF4395"/>
</dbReference>
<keyword evidence="4" id="KW-1185">Reference proteome</keyword>
<keyword evidence="1" id="KW-1133">Transmembrane helix</keyword>
<dbReference type="RefSeq" id="WP_149484562.1">
    <property type="nucleotide sequence ID" value="NZ_CP036150.1"/>
</dbReference>
<gene>
    <name evidence="3" type="ORF">EXM22_00165</name>
</gene>
<feature type="transmembrane region" description="Helical" evidence="1">
    <location>
        <begin position="21"/>
        <end position="43"/>
    </location>
</feature>
<keyword evidence="1" id="KW-0472">Membrane</keyword>
<feature type="domain" description="DUF4395" evidence="2">
    <location>
        <begin position="10"/>
        <end position="137"/>
    </location>
</feature>
<feature type="transmembrane region" description="Helical" evidence="1">
    <location>
        <begin position="55"/>
        <end position="71"/>
    </location>
</feature>
<dbReference type="AlphaFoldDB" id="A0A5C1QHB4"/>
<name>A0A5C1QHB4_9SPIO</name>
<dbReference type="Proteomes" id="UP000324209">
    <property type="component" value="Chromosome"/>
</dbReference>
<dbReference type="OrthoDB" id="345402at2"/>
<dbReference type="EMBL" id="CP036150">
    <property type="protein sequence ID" value="QEN06479.1"/>
    <property type="molecule type" value="Genomic_DNA"/>
</dbReference>
<organism evidence="3 4">
    <name type="scientific">Oceanispirochaeta crateris</name>
    <dbReference type="NCBI Taxonomy" id="2518645"/>
    <lineage>
        <taxon>Bacteria</taxon>
        <taxon>Pseudomonadati</taxon>
        <taxon>Spirochaetota</taxon>
        <taxon>Spirochaetia</taxon>
        <taxon>Spirochaetales</taxon>
        <taxon>Spirochaetaceae</taxon>
        <taxon>Oceanispirochaeta</taxon>
    </lineage>
</organism>
<feature type="transmembrane region" description="Helical" evidence="1">
    <location>
        <begin position="83"/>
        <end position="104"/>
    </location>
</feature>
<dbReference type="Pfam" id="PF14340">
    <property type="entry name" value="DUF4395"/>
    <property type="match status" value="1"/>
</dbReference>
<evidence type="ECO:0000256" key="1">
    <source>
        <dbReference type="SAM" id="Phobius"/>
    </source>
</evidence>